<reference evidence="4 5" key="1">
    <citation type="submission" date="2015-02" db="EMBL/GenBank/DDBJ databases">
        <title>Pseudomonas helleri sp. nov. and Pseudomonas weihenstephanensis sp. nov., isolated from raw cows milk.</title>
        <authorList>
            <person name="von Neubeck M."/>
            <person name="Huptas C."/>
            <person name="Wenning M."/>
            <person name="Scherer S."/>
        </authorList>
    </citation>
    <scope>NUCLEOTIDE SEQUENCE [LARGE SCALE GENOMIC DNA]</scope>
    <source>
        <strain evidence="4 5">DSM 29166</strain>
    </source>
</reference>
<dbReference type="RefSeq" id="WP_048365026.1">
    <property type="nucleotide sequence ID" value="NZ_JAAEBV010000003.1"/>
</dbReference>
<evidence type="ECO:0000256" key="3">
    <source>
        <dbReference type="ARBA" id="ARBA00022691"/>
    </source>
</evidence>
<dbReference type="GO" id="GO:0009312">
    <property type="term" value="P:oligosaccharide biosynthetic process"/>
    <property type="evidence" value="ECO:0007669"/>
    <property type="project" value="InterPro"/>
</dbReference>
<sequence>MSVSTAFFDQLYADNSDPWAFRERWYEQRKRAVTLASLPRQHYPAIFEIGCANGELSAGLAQRTGALLACDAAARAVDLARQRLSHCAHVQVRQSRVPEQWPEHRFDLIVISEVAYYLDAQALKDVLERAINSLAPDGHLLACHWRPPIEGCVLTGDEVHALVHDTLKWPRLVQHLEDDFILEVWGRDPISVACREGLR</sequence>
<evidence type="ECO:0000256" key="1">
    <source>
        <dbReference type="ARBA" id="ARBA00022603"/>
    </source>
</evidence>
<organism evidence="4 5">
    <name type="scientific">Pseudomonas weihenstephanensis</name>
    <dbReference type="NCBI Taxonomy" id="1608994"/>
    <lineage>
        <taxon>Bacteria</taxon>
        <taxon>Pseudomonadati</taxon>
        <taxon>Pseudomonadota</taxon>
        <taxon>Gammaproteobacteria</taxon>
        <taxon>Pseudomonadales</taxon>
        <taxon>Pseudomonadaceae</taxon>
        <taxon>Pseudomonas</taxon>
    </lineage>
</organism>
<protein>
    <submittedName>
        <fullName evidence="4">Methyltransferase</fullName>
    </submittedName>
</protein>
<dbReference type="InterPro" id="IPR008715">
    <property type="entry name" value="SAM-MeTfrase_NodS-like"/>
</dbReference>
<dbReference type="EMBL" id="JYLF01000005">
    <property type="protein sequence ID" value="KMN13301.1"/>
    <property type="molecule type" value="Genomic_DNA"/>
</dbReference>
<dbReference type="SUPFAM" id="SSF53335">
    <property type="entry name" value="S-adenosyl-L-methionine-dependent methyltransferases"/>
    <property type="match status" value="1"/>
</dbReference>
<dbReference type="PANTHER" id="PTHR43464">
    <property type="entry name" value="METHYLTRANSFERASE"/>
    <property type="match status" value="1"/>
</dbReference>
<dbReference type="STRING" id="1608994.TU86_14660"/>
<comment type="caution">
    <text evidence="4">The sequence shown here is derived from an EMBL/GenBank/DDBJ whole genome shotgun (WGS) entry which is preliminary data.</text>
</comment>
<name>A0A0J6LG14_9PSED</name>
<keyword evidence="1 4" id="KW-0489">Methyltransferase</keyword>
<evidence type="ECO:0000313" key="5">
    <source>
        <dbReference type="Proteomes" id="UP000036325"/>
    </source>
</evidence>
<dbReference type="GO" id="GO:0008757">
    <property type="term" value="F:S-adenosylmethionine-dependent methyltransferase activity"/>
    <property type="evidence" value="ECO:0007669"/>
    <property type="project" value="InterPro"/>
</dbReference>
<keyword evidence="3" id="KW-0949">S-adenosyl-L-methionine</keyword>
<keyword evidence="2 4" id="KW-0808">Transferase</keyword>
<proteinExistence type="predicted"/>
<dbReference type="Proteomes" id="UP000036325">
    <property type="component" value="Unassembled WGS sequence"/>
</dbReference>
<dbReference type="PANTHER" id="PTHR43464:SF19">
    <property type="entry name" value="UBIQUINONE BIOSYNTHESIS O-METHYLTRANSFERASE, MITOCHONDRIAL"/>
    <property type="match status" value="1"/>
</dbReference>
<dbReference type="Gene3D" id="3.40.50.150">
    <property type="entry name" value="Vaccinia Virus protein VP39"/>
    <property type="match status" value="1"/>
</dbReference>
<evidence type="ECO:0000313" key="4">
    <source>
        <dbReference type="EMBL" id="KMN13301.1"/>
    </source>
</evidence>
<dbReference type="PATRIC" id="fig|1608994.3.peg.3595"/>
<dbReference type="CDD" id="cd02440">
    <property type="entry name" value="AdoMet_MTases"/>
    <property type="match status" value="1"/>
</dbReference>
<gene>
    <name evidence="4" type="ORF">TU86_14660</name>
</gene>
<dbReference type="AlphaFoldDB" id="A0A0J6LG14"/>
<dbReference type="OrthoDB" id="116799at2"/>
<accession>A0A0J6LG14</accession>
<evidence type="ECO:0000256" key="2">
    <source>
        <dbReference type="ARBA" id="ARBA00022679"/>
    </source>
</evidence>
<dbReference type="Pfam" id="PF05401">
    <property type="entry name" value="NodS"/>
    <property type="match status" value="1"/>
</dbReference>
<dbReference type="InterPro" id="IPR029063">
    <property type="entry name" value="SAM-dependent_MTases_sf"/>
</dbReference>
<dbReference type="GO" id="GO:0032259">
    <property type="term" value="P:methylation"/>
    <property type="evidence" value="ECO:0007669"/>
    <property type="project" value="UniProtKB-KW"/>
</dbReference>